<dbReference type="Pfam" id="PF14275">
    <property type="entry name" value="DUF4362"/>
    <property type="match status" value="1"/>
</dbReference>
<proteinExistence type="predicted"/>
<dbReference type="AlphaFoldDB" id="A0A6N2SWJ5"/>
<dbReference type="EMBL" id="CACRSL010000003">
    <property type="protein sequence ID" value="VYS97903.1"/>
    <property type="molecule type" value="Genomic_DNA"/>
</dbReference>
<accession>A0A6N2SWJ5</accession>
<evidence type="ECO:0000256" key="1">
    <source>
        <dbReference type="SAM" id="SignalP"/>
    </source>
</evidence>
<evidence type="ECO:0008006" key="3">
    <source>
        <dbReference type="Google" id="ProtNLM"/>
    </source>
</evidence>
<protein>
    <recommendedName>
        <fullName evidence="3">DUF4362 domain-containing protein</fullName>
    </recommendedName>
</protein>
<dbReference type="InterPro" id="IPR025372">
    <property type="entry name" value="DUF4362"/>
</dbReference>
<organism evidence="2">
    <name type="scientific">uncultured Anaerotruncus sp</name>
    <dbReference type="NCBI Taxonomy" id="905011"/>
    <lineage>
        <taxon>Bacteria</taxon>
        <taxon>Bacillati</taxon>
        <taxon>Bacillota</taxon>
        <taxon>Clostridia</taxon>
        <taxon>Eubacteriales</taxon>
        <taxon>Oscillospiraceae</taxon>
        <taxon>Anaerotruncus</taxon>
        <taxon>environmental samples</taxon>
    </lineage>
</organism>
<keyword evidence="1" id="KW-0732">Signal</keyword>
<gene>
    <name evidence="2" type="ORF">AULFYP135_01153</name>
</gene>
<evidence type="ECO:0000313" key="2">
    <source>
        <dbReference type="EMBL" id="VYS97903.1"/>
    </source>
</evidence>
<feature type="chain" id="PRO_5039121999" description="DUF4362 domain-containing protein" evidence="1">
    <location>
        <begin position="25"/>
        <end position="176"/>
    </location>
</feature>
<feature type="signal peptide" evidence="1">
    <location>
        <begin position="1"/>
        <end position="24"/>
    </location>
</feature>
<dbReference type="PROSITE" id="PS51257">
    <property type="entry name" value="PROKAR_LIPOPROTEIN"/>
    <property type="match status" value="1"/>
</dbReference>
<reference evidence="2" key="1">
    <citation type="submission" date="2019-11" db="EMBL/GenBank/DDBJ databases">
        <authorList>
            <person name="Feng L."/>
        </authorList>
    </citation>
    <scope>NUCLEOTIDE SEQUENCE</scope>
    <source>
        <strain evidence="2">AundefinedLFYP135</strain>
    </source>
</reference>
<name>A0A6N2SWJ5_9FIRM</name>
<sequence>MQKILIAALCLSLFLAGCSGNGLGSSSNPDSSSASSQSAPEEVLDCGEYIDGNTGEVLDTAPLIQFAAAAQEGKAAKVYIQKTTAEGDPIGYTLTYQDGVYTLLVDSRADQFAAEEDRKISEYTYSNLVTFPSPGGVDGDLTFTEWWLTDNPELTAETAWEEESAGFLLLATRSNG</sequence>